<accession>A0A8X7C0S1</accession>
<organism evidence="1 2">
    <name type="scientific">Trichonephila inaurata madagascariensis</name>
    <dbReference type="NCBI Taxonomy" id="2747483"/>
    <lineage>
        <taxon>Eukaryota</taxon>
        <taxon>Metazoa</taxon>
        <taxon>Ecdysozoa</taxon>
        <taxon>Arthropoda</taxon>
        <taxon>Chelicerata</taxon>
        <taxon>Arachnida</taxon>
        <taxon>Araneae</taxon>
        <taxon>Araneomorphae</taxon>
        <taxon>Entelegynae</taxon>
        <taxon>Araneoidea</taxon>
        <taxon>Nephilidae</taxon>
        <taxon>Trichonephila</taxon>
        <taxon>Trichonephila inaurata</taxon>
    </lineage>
</organism>
<evidence type="ECO:0000313" key="2">
    <source>
        <dbReference type="Proteomes" id="UP000886998"/>
    </source>
</evidence>
<dbReference type="OrthoDB" id="10595036at2759"/>
<gene>
    <name evidence="1" type="ORF">TNIN_433451</name>
</gene>
<dbReference type="EMBL" id="BMAV01007874">
    <property type="protein sequence ID" value="GFY51075.1"/>
    <property type="molecule type" value="Genomic_DNA"/>
</dbReference>
<reference evidence="1" key="1">
    <citation type="submission" date="2020-08" db="EMBL/GenBank/DDBJ databases">
        <title>Multicomponent nature underlies the extraordinary mechanical properties of spider dragline silk.</title>
        <authorList>
            <person name="Kono N."/>
            <person name="Nakamura H."/>
            <person name="Mori M."/>
            <person name="Yoshida Y."/>
            <person name="Ohtoshi R."/>
            <person name="Malay A.D."/>
            <person name="Moran D.A.P."/>
            <person name="Tomita M."/>
            <person name="Numata K."/>
            <person name="Arakawa K."/>
        </authorList>
    </citation>
    <scope>NUCLEOTIDE SEQUENCE</scope>
</reference>
<name>A0A8X7C0S1_9ARAC</name>
<comment type="caution">
    <text evidence="1">The sequence shown here is derived from an EMBL/GenBank/DDBJ whole genome shotgun (WGS) entry which is preliminary data.</text>
</comment>
<proteinExistence type="predicted"/>
<dbReference type="Proteomes" id="UP000886998">
    <property type="component" value="Unassembled WGS sequence"/>
</dbReference>
<dbReference type="AlphaFoldDB" id="A0A8X7C0S1"/>
<sequence>MSMRICEGRVPREVGNTVLSPAVQSEWYQVKSQKTVTSDSSPHIYSKVMLLNVTSRSMRMSLAHSYKLCTLNTPSRLNDASPVKKTVAGKFMSTAPFCMNLCANSTCFE</sequence>
<evidence type="ECO:0000313" key="1">
    <source>
        <dbReference type="EMBL" id="GFY51075.1"/>
    </source>
</evidence>
<keyword evidence="2" id="KW-1185">Reference proteome</keyword>
<protein>
    <submittedName>
        <fullName evidence="1">Uncharacterized protein</fullName>
    </submittedName>
</protein>